<dbReference type="AlphaFoldDB" id="A0A2Y9BPK5"/>
<reference evidence="3" key="1">
    <citation type="submission" date="2016-10" db="EMBL/GenBank/DDBJ databases">
        <authorList>
            <person name="Varghese N."/>
            <person name="Submissions S."/>
        </authorList>
    </citation>
    <scope>NUCLEOTIDE SEQUENCE [LARGE SCALE GENOMIC DNA]</scope>
    <source>
        <strain evidence="3">DSM 22951</strain>
    </source>
</reference>
<proteinExistence type="predicted"/>
<dbReference type="InterPro" id="IPR049978">
    <property type="entry name" value="SCO6880-like"/>
</dbReference>
<organism evidence="2 3">
    <name type="scientific">Branchiibius hedensis</name>
    <dbReference type="NCBI Taxonomy" id="672460"/>
    <lineage>
        <taxon>Bacteria</taxon>
        <taxon>Bacillati</taxon>
        <taxon>Actinomycetota</taxon>
        <taxon>Actinomycetes</taxon>
        <taxon>Micrococcales</taxon>
        <taxon>Dermacoccaceae</taxon>
        <taxon>Branchiibius</taxon>
    </lineage>
</organism>
<dbReference type="RefSeq" id="WP_109689505.1">
    <property type="nucleotide sequence ID" value="NZ_QGDN01000003.1"/>
</dbReference>
<gene>
    <name evidence="2" type="ORF">SAMN04489750_3925</name>
</gene>
<name>A0A2Y9BPK5_9MICO</name>
<evidence type="ECO:0008006" key="4">
    <source>
        <dbReference type="Google" id="ProtNLM"/>
    </source>
</evidence>
<dbReference type="NCBIfam" id="NF042935">
    <property type="entry name" value="SCO6880_fam"/>
    <property type="match status" value="1"/>
</dbReference>
<dbReference type="Proteomes" id="UP000250028">
    <property type="component" value="Unassembled WGS sequence"/>
</dbReference>
<accession>A0A2Y9BPK5</accession>
<keyword evidence="3" id="KW-1185">Reference proteome</keyword>
<evidence type="ECO:0000313" key="3">
    <source>
        <dbReference type="Proteomes" id="UP000250028"/>
    </source>
</evidence>
<keyword evidence="1" id="KW-1133">Transmembrane helix</keyword>
<protein>
    <recommendedName>
        <fullName evidence="4">Integral membrane protein</fullName>
    </recommendedName>
</protein>
<feature type="transmembrane region" description="Helical" evidence="1">
    <location>
        <begin position="21"/>
        <end position="38"/>
    </location>
</feature>
<dbReference type="EMBL" id="UESZ01000003">
    <property type="protein sequence ID" value="SSA59110.1"/>
    <property type="molecule type" value="Genomic_DNA"/>
</dbReference>
<evidence type="ECO:0000256" key="1">
    <source>
        <dbReference type="SAM" id="Phobius"/>
    </source>
</evidence>
<sequence>MSTNREQLTFGNWRRPASIGLFGLGQAGTFLALGGVAVGTITIMLAGVFIGLVVFAVIAVLIFLVVRRDKHQKSLVDRSSERVGFARAKASGTTTYRSGPLGKAGWGTNQLPGLAAPTRLRTGVLPNGDEFAIIYWPRTRQHTIVLAAEPDGAGLVDQEQIDGWVGGWESWLRNLDNERGLDAVSVCVETAPDTGVRLAQEVHATLDPHADEFAKAVVLDLVDHLPAAAASTVAYVTLTYNSQVRVGGKRRTDEQMARDLALRIPGLCGGLIASGAGAARPLSAQRLCEVIRRAYDPAVAELIDQAYANGSPPLITWQDVGPVGAEAAWDHYRHDSGVSVTWQMTEAPTGLVRSSILSALLSADAEFARKRVTFLYRPIDRARAKAMVEADVKVASFLSSTSEKPSRRALAAQRSALATAEEEAGGAGLGQFAMLVTATALDPASLDDMTTAVEHLGAESAIQLRPVYGSQDSAFVAALPLGLVPSRHLRAPKIGGSNA</sequence>
<keyword evidence="1" id="KW-0812">Transmembrane</keyword>
<dbReference type="OrthoDB" id="4505949at2"/>
<keyword evidence="1" id="KW-0472">Membrane</keyword>
<evidence type="ECO:0000313" key="2">
    <source>
        <dbReference type="EMBL" id="SSA59110.1"/>
    </source>
</evidence>
<feature type="transmembrane region" description="Helical" evidence="1">
    <location>
        <begin position="44"/>
        <end position="66"/>
    </location>
</feature>
<feature type="transmembrane region" description="Helical" evidence="1">
    <location>
        <begin position="260"/>
        <end position="279"/>
    </location>
</feature>